<dbReference type="AlphaFoldDB" id="G2J988"/>
<dbReference type="InterPro" id="IPR041884">
    <property type="entry name" value="PilM_C-ter"/>
</dbReference>
<evidence type="ECO:0000313" key="1">
    <source>
        <dbReference type="EMBL" id="CCD29335.1"/>
    </source>
</evidence>
<dbReference type="Pfam" id="PF07419">
    <property type="entry name" value="PilM"/>
    <property type="match status" value="1"/>
</dbReference>
<dbReference type="RefSeq" id="WP_006682552.1">
    <property type="nucleotide sequence ID" value="NZ_CAFB01000039.1"/>
</dbReference>
<dbReference type="InterPro" id="IPR041883">
    <property type="entry name" value="PilM_N-ter"/>
</dbReference>
<proteinExistence type="predicted"/>
<dbReference type="STRING" id="1070319.CAGGBEG34_220086"/>
<reference evidence="1 2" key="1">
    <citation type="submission" date="2011-08" db="EMBL/GenBank/DDBJ databases">
        <title>The genome of the obligate endobacterium of an arbuscular mycorrhizal fungus reveals an interphylum network of nutritional interactions.</title>
        <authorList>
            <person name="Ghignone S."/>
            <person name="Salvioli A."/>
            <person name="Anca I."/>
            <person name="Lumini E."/>
            <person name="Ortu G."/>
            <person name="Petiti L."/>
            <person name="Cruveiller S."/>
            <person name="Bianciotto V."/>
            <person name="Piffanelli P."/>
            <person name="Lanfranco L."/>
            <person name="Bonfante P."/>
        </authorList>
    </citation>
    <scope>NUCLEOTIDE SEQUENCE [LARGE SCALE GENOMIC DNA]</scope>
    <source>
        <strain evidence="1 2">BEG34</strain>
    </source>
</reference>
<dbReference type="Gene3D" id="3.30.1300.90">
    <property type="entry name" value="PilM protein, N-terminal domain"/>
    <property type="match status" value="1"/>
</dbReference>
<comment type="caution">
    <text evidence="1">The sequence shown here is derived from an EMBL/GenBank/DDBJ whole genome shotgun (WGS) entry which is preliminary data.</text>
</comment>
<dbReference type="Proteomes" id="UP000054051">
    <property type="component" value="Unassembled WGS sequence"/>
</dbReference>
<gene>
    <name evidence="1" type="primary">pilM</name>
    <name evidence="1" type="ORF">CAGGBEG34_220086</name>
</gene>
<dbReference type="InterPro" id="IPR009987">
    <property type="entry name" value="IM_PilM"/>
</dbReference>
<organism evidence="1 2">
    <name type="scientific">Candidatus Glomeribacter gigasporarum BEG34</name>
    <dbReference type="NCBI Taxonomy" id="1070319"/>
    <lineage>
        <taxon>Bacteria</taxon>
        <taxon>Pseudomonadati</taxon>
        <taxon>Pseudomonadota</taxon>
        <taxon>Betaproteobacteria</taxon>
        <taxon>Burkholderiales</taxon>
        <taxon>Burkholderiaceae</taxon>
        <taxon>Candidatus Glomeribacter</taxon>
    </lineage>
</organism>
<name>G2J988_9BURK</name>
<accession>G2J988</accession>
<keyword evidence="2" id="KW-1185">Reference proteome</keyword>
<sequence length="147" mass="16063">MPILSVFFAVLLSLGLFFMQNQHRLQANALTGEAAAITGNMRVYRNAVGNYARTHTFVTGAVADTALELPVWFRHRPDVQNYVVDGQGYVYFSPAQPELVTMLLKASEYAVLAGINQGGWLYNPISGITSVRLPIQVPEGSVVYADG</sequence>
<evidence type="ECO:0000313" key="2">
    <source>
        <dbReference type="Proteomes" id="UP000054051"/>
    </source>
</evidence>
<dbReference type="OrthoDB" id="9110409at2"/>
<protein>
    <submittedName>
        <fullName evidence="1">Type IV pilus protein PilM</fullName>
    </submittedName>
</protein>
<dbReference type="EMBL" id="CAFB01000039">
    <property type="protein sequence ID" value="CCD29335.1"/>
    <property type="molecule type" value="Genomic_DNA"/>
</dbReference>
<dbReference type="Gene3D" id="6.20.120.30">
    <property type="entry name" value="PilM protein, C-terminal domain"/>
    <property type="match status" value="1"/>
</dbReference>